<feature type="non-terminal residue" evidence="1">
    <location>
        <position position="1"/>
    </location>
</feature>
<reference evidence="1" key="1">
    <citation type="submission" date="2023-08" db="EMBL/GenBank/DDBJ databases">
        <authorList>
            <person name="Chen Y."/>
            <person name="Shah S."/>
            <person name="Dougan E. K."/>
            <person name="Thang M."/>
            <person name="Chan C."/>
        </authorList>
    </citation>
    <scope>NUCLEOTIDE SEQUENCE</scope>
</reference>
<dbReference type="PANTHER" id="PTHR48218">
    <property type="entry name" value="F-BOX DOMAIN CONTAINING PROTEIN"/>
    <property type="match status" value="1"/>
</dbReference>
<dbReference type="InterPro" id="IPR036047">
    <property type="entry name" value="F-box-like_dom_sf"/>
</dbReference>
<dbReference type="Proteomes" id="UP001178507">
    <property type="component" value="Unassembled WGS sequence"/>
</dbReference>
<accession>A0AA36HM45</accession>
<evidence type="ECO:0000313" key="1">
    <source>
        <dbReference type="EMBL" id="CAJ1371637.1"/>
    </source>
</evidence>
<evidence type="ECO:0000313" key="2">
    <source>
        <dbReference type="Proteomes" id="UP001178507"/>
    </source>
</evidence>
<dbReference type="SUPFAM" id="SSF81383">
    <property type="entry name" value="F-box domain"/>
    <property type="match status" value="1"/>
</dbReference>
<protein>
    <submittedName>
        <fullName evidence="1">Uncharacterized protein</fullName>
    </submittedName>
</protein>
<proteinExistence type="predicted"/>
<dbReference type="PANTHER" id="PTHR48218:SF3">
    <property type="entry name" value="OS07G0170800 PROTEIN"/>
    <property type="match status" value="1"/>
</dbReference>
<sequence>EQRAASAERLGFAPSASASPLGRLDGARMELLHRCLGFCGAAEAGAAEGACRAWRDGESGEREALWRELCRRCWATKVGFRCTEQLRGRTWKENYRHFLEDGQRQQITREELTGLVWDFTFRLHPERRASSCFRFEECGQVANHPNGLTYEWSLSDDGRHVALGQFPQARVTRRRDWGWAIANGNIICCSLEAEDLEVAASELHPELFNLEQLPSLQLVQLLMRLQVPR</sequence>
<organism evidence="1 2">
    <name type="scientific">Effrenium voratum</name>
    <dbReference type="NCBI Taxonomy" id="2562239"/>
    <lineage>
        <taxon>Eukaryota</taxon>
        <taxon>Sar</taxon>
        <taxon>Alveolata</taxon>
        <taxon>Dinophyceae</taxon>
        <taxon>Suessiales</taxon>
        <taxon>Symbiodiniaceae</taxon>
        <taxon>Effrenium</taxon>
    </lineage>
</organism>
<gene>
    <name evidence="1" type="ORF">EVOR1521_LOCUS1910</name>
</gene>
<dbReference type="EMBL" id="CAUJNA010000091">
    <property type="protein sequence ID" value="CAJ1371637.1"/>
    <property type="molecule type" value="Genomic_DNA"/>
</dbReference>
<dbReference type="AlphaFoldDB" id="A0AA36HM45"/>
<name>A0AA36HM45_9DINO</name>
<comment type="caution">
    <text evidence="1">The sequence shown here is derived from an EMBL/GenBank/DDBJ whole genome shotgun (WGS) entry which is preliminary data.</text>
</comment>
<keyword evidence="2" id="KW-1185">Reference proteome</keyword>